<dbReference type="Pfam" id="PF01391">
    <property type="entry name" value="Collagen"/>
    <property type="match status" value="1"/>
</dbReference>
<evidence type="ECO:0000256" key="1">
    <source>
        <dbReference type="ARBA" id="ARBA00004498"/>
    </source>
</evidence>
<dbReference type="Proteomes" id="UP001352852">
    <property type="component" value="Unassembled WGS sequence"/>
</dbReference>
<evidence type="ECO:0000313" key="4">
    <source>
        <dbReference type="EMBL" id="MED6265493.1"/>
    </source>
</evidence>
<sequence length="251" mass="26424">GDPGVPGRAGLPGLNGLTGRKGDKGEGGTNGGDGDPGEKGDKGAAGFPGFPGFKGSFGTPGRDGDEGPPGPPGPRGDTGPKGERGRRGKSKPCQRGVPGTQGLRGETGTEGMEGAKGEKGEPGLSAEEVKELVNQEVLEKCGLEYKFMVKSVDPDASYVAGTKTTSKLKDLTIAISTANEHQEEQMQHNIQKEESNTNMKKMTSPSPLNLEEARTSLNHTGKKKLQHKCQQICTPWPSTQIAQQQCDQMWD</sequence>
<feature type="region of interest" description="Disordered" evidence="3">
    <location>
        <begin position="1"/>
        <end position="125"/>
    </location>
</feature>
<accession>A0ABU7CRG7</accession>
<reference evidence="4 5" key="1">
    <citation type="submission" date="2021-06" db="EMBL/GenBank/DDBJ databases">
        <authorList>
            <person name="Palmer J.M."/>
        </authorList>
    </citation>
    <scope>NUCLEOTIDE SEQUENCE [LARGE SCALE GENOMIC DNA]</scope>
    <source>
        <strain evidence="4 5">CL_MEX2019</strain>
        <tissue evidence="4">Muscle</tissue>
    </source>
</reference>
<gene>
    <name evidence="4" type="ORF">CHARACLAT_026010</name>
</gene>
<organism evidence="4 5">
    <name type="scientific">Characodon lateralis</name>
    <dbReference type="NCBI Taxonomy" id="208331"/>
    <lineage>
        <taxon>Eukaryota</taxon>
        <taxon>Metazoa</taxon>
        <taxon>Chordata</taxon>
        <taxon>Craniata</taxon>
        <taxon>Vertebrata</taxon>
        <taxon>Euteleostomi</taxon>
        <taxon>Actinopterygii</taxon>
        <taxon>Neopterygii</taxon>
        <taxon>Teleostei</taxon>
        <taxon>Neoteleostei</taxon>
        <taxon>Acanthomorphata</taxon>
        <taxon>Ovalentaria</taxon>
        <taxon>Atherinomorphae</taxon>
        <taxon>Cyprinodontiformes</taxon>
        <taxon>Goodeidae</taxon>
        <taxon>Characodon</taxon>
    </lineage>
</organism>
<feature type="compositionally biased region" description="Low complexity" evidence="3">
    <location>
        <begin position="44"/>
        <end position="60"/>
    </location>
</feature>
<comment type="subcellular location">
    <subcellularLocation>
        <location evidence="1">Secreted</location>
        <location evidence="1">Extracellular space</location>
        <location evidence="1">Extracellular matrix</location>
    </subcellularLocation>
</comment>
<dbReference type="InterPro" id="IPR050149">
    <property type="entry name" value="Collagen_superfamily"/>
</dbReference>
<feature type="non-terminal residue" evidence="4">
    <location>
        <position position="1"/>
    </location>
</feature>
<comment type="caution">
    <text evidence="4">The sequence shown here is derived from an EMBL/GenBank/DDBJ whole genome shotgun (WGS) entry which is preliminary data.</text>
</comment>
<evidence type="ECO:0000256" key="3">
    <source>
        <dbReference type="SAM" id="MobiDB-lite"/>
    </source>
</evidence>
<evidence type="ECO:0000256" key="2">
    <source>
        <dbReference type="ARBA" id="ARBA00022530"/>
    </source>
</evidence>
<dbReference type="EMBL" id="JAHUTJ010003077">
    <property type="protein sequence ID" value="MED6265493.1"/>
    <property type="molecule type" value="Genomic_DNA"/>
</dbReference>
<proteinExistence type="predicted"/>
<keyword evidence="2" id="KW-0272">Extracellular matrix</keyword>
<protein>
    <submittedName>
        <fullName evidence="4">Uncharacterized protein</fullName>
    </submittedName>
</protein>
<feature type="compositionally biased region" description="Basic and acidic residues" evidence="3">
    <location>
        <begin position="113"/>
        <end position="125"/>
    </location>
</feature>
<keyword evidence="2" id="KW-0964">Secreted</keyword>
<name>A0ABU7CRG7_9TELE</name>
<evidence type="ECO:0000313" key="5">
    <source>
        <dbReference type="Proteomes" id="UP001352852"/>
    </source>
</evidence>
<dbReference type="InterPro" id="IPR008160">
    <property type="entry name" value="Collagen"/>
</dbReference>
<dbReference type="PANTHER" id="PTHR24023:SF1082">
    <property type="entry name" value="COLLAGEN TRIPLE HELIX REPEAT"/>
    <property type="match status" value="1"/>
</dbReference>
<dbReference type="PANTHER" id="PTHR24023">
    <property type="entry name" value="COLLAGEN ALPHA"/>
    <property type="match status" value="1"/>
</dbReference>
<keyword evidence="5" id="KW-1185">Reference proteome</keyword>